<comment type="subcellular location">
    <subcellularLocation>
        <location evidence="1">Peroxisome</location>
    </subcellularLocation>
</comment>
<dbReference type="GO" id="GO:0005777">
    <property type="term" value="C:peroxisome"/>
    <property type="evidence" value="ECO:0007669"/>
    <property type="project" value="UniProtKB-SubCell"/>
</dbReference>
<reference evidence="21" key="1">
    <citation type="journal article" date="2022" name="bioRxiv">
        <title>Sequencing and chromosome-scale assembly of the giantPleurodeles waltlgenome.</title>
        <authorList>
            <person name="Brown T."/>
            <person name="Elewa A."/>
            <person name="Iarovenko S."/>
            <person name="Subramanian E."/>
            <person name="Araus A.J."/>
            <person name="Petzold A."/>
            <person name="Susuki M."/>
            <person name="Suzuki K.-i.T."/>
            <person name="Hayashi T."/>
            <person name="Toyoda A."/>
            <person name="Oliveira C."/>
            <person name="Osipova E."/>
            <person name="Leigh N.D."/>
            <person name="Simon A."/>
            <person name="Yun M.H."/>
        </authorList>
    </citation>
    <scope>NUCLEOTIDE SEQUENCE</scope>
    <source>
        <strain evidence="21">20211129_DDA</strain>
        <tissue evidence="21">Liver</tissue>
    </source>
</reference>
<comment type="catalytic activity">
    <reaction evidence="19">
        <text>(2E)-decenoyl-CoA + NADPH + H(+) = decanoyl-CoA + NADP(+)</text>
        <dbReference type="Rhea" id="RHEA:44960"/>
        <dbReference type="ChEBI" id="CHEBI:15378"/>
        <dbReference type="ChEBI" id="CHEBI:57783"/>
        <dbReference type="ChEBI" id="CHEBI:58349"/>
        <dbReference type="ChEBI" id="CHEBI:61406"/>
        <dbReference type="ChEBI" id="CHEBI:61430"/>
    </reaction>
    <physiologicalReaction direction="left-to-right" evidence="19">
        <dbReference type="Rhea" id="RHEA:44961"/>
    </physiologicalReaction>
</comment>
<evidence type="ECO:0000256" key="14">
    <source>
        <dbReference type="ARBA" id="ARBA00041063"/>
    </source>
</evidence>
<comment type="pathway">
    <text evidence="2">Lipid metabolism; fatty acid biosynthesis.</text>
</comment>
<keyword evidence="9" id="KW-0576">Peroxisome</keyword>
<keyword evidence="7" id="KW-0560">Oxidoreductase</keyword>
<gene>
    <name evidence="21" type="ORF">NDU88_001156</name>
</gene>
<keyword evidence="4" id="KW-0597">Phosphoprotein</keyword>
<evidence type="ECO:0000256" key="13">
    <source>
        <dbReference type="ARBA" id="ARBA00038849"/>
    </source>
</evidence>
<sequence>MAFSSVLRPGLFNRHVAIVTGGGGGIGRAISAELLTLGCNVVIASRKLDRLNEAATELTAKIPPSSPALGTPLQCNIRKEEEVENLVKSTLALYGRIDFLINSAGGQFYSPTEAIRAKGWNAVIDTNLTGTFYCCRAVYKAWMKDQGGAIVNITAVTGRGAPFMAHSGAARDGVHHLTKSLAIEWANRGVRVNSVAPGTIFSKSAAANYPEVKDQIFKSFVPRIPAKRLGVPEEISPMVCFLLSPAASFITGQCLRVDGGEGLYQLNYLVPDHDKWPPAPEGDNARALEELMLDNSPSKD</sequence>
<keyword evidence="6" id="KW-0521">NADP</keyword>
<dbReference type="EC" id="1.3.1.38" evidence="13"/>
<keyword evidence="8" id="KW-0443">Lipid metabolism</keyword>
<proteinExistence type="predicted"/>
<organism evidence="21 22">
    <name type="scientific">Pleurodeles waltl</name>
    <name type="common">Iberian ribbed newt</name>
    <dbReference type="NCBI Taxonomy" id="8319"/>
    <lineage>
        <taxon>Eukaryota</taxon>
        <taxon>Metazoa</taxon>
        <taxon>Chordata</taxon>
        <taxon>Craniata</taxon>
        <taxon>Vertebrata</taxon>
        <taxon>Euteleostomi</taxon>
        <taxon>Amphibia</taxon>
        <taxon>Batrachia</taxon>
        <taxon>Caudata</taxon>
        <taxon>Salamandroidea</taxon>
        <taxon>Salamandridae</taxon>
        <taxon>Pleurodelinae</taxon>
        <taxon>Pleurodeles</taxon>
    </lineage>
</organism>
<evidence type="ECO:0000256" key="8">
    <source>
        <dbReference type="ARBA" id="ARBA00023098"/>
    </source>
</evidence>
<accession>A0AAV7U6G0</accession>
<evidence type="ECO:0000256" key="12">
    <source>
        <dbReference type="ARBA" id="ARBA00038622"/>
    </source>
</evidence>
<keyword evidence="5" id="KW-0276">Fatty acid metabolism</keyword>
<evidence type="ECO:0000256" key="19">
    <source>
        <dbReference type="ARBA" id="ARBA00049386"/>
    </source>
</evidence>
<evidence type="ECO:0000256" key="11">
    <source>
        <dbReference type="ARBA" id="ARBA00037124"/>
    </source>
</evidence>
<evidence type="ECO:0000256" key="3">
    <source>
        <dbReference type="ARBA" id="ARBA00022516"/>
    </source>
</evidence>
<evidence type="ECO:0000256" key="7">
    <source>
        <dbReference type="ARBA" id="ARBA00023002"/>
    </source>
</evidence>
<comment type="subunit">
    <text evidence="12">Interacts with PEX5, probably required to target it into peroxisomes.</text>
</comment>
<evidence type="ECO:0000256" key="18">
    <source>
        <dbReference type="ARBA" id="ARBA00049251"/>
    </source>
</evidence>
<comment type="caution">
    <text evidence="21">The sequence shown here is derived from an EMBL/GenBank/DDBJ whole genome shotgun (WGS) entry which is preliminary data.</text>
</comment>
<dbReference type="PANTHER" id="PTHR24317:SF7">
    <property type="entry name" value="PEROXISOMAL TRANS-2-ENOYL-COA REDUCTASE"/>
    <property type="match status" value="1"/>
</dbReference>
<evidence type="ECO:0000256" key="17">
    <source>
        <dbReference type="ARBA" id="ARBA00049108"/>
    </source>
</evidence>
<comment type="catalytic activity">
    <reaction evidence="20">
        <text>(2E)-octenoyl-CoA + NADPH + H(+) = octanoyl-CoA + NADP(+)</text>
        <dbReference type="Rhea" id="RHEA:44952"/>
        <dbReference type="ChEBI" id="CHEBI:15378"/>
        <dbReference type="ChEBI" id="CHEBI:57386"/>
        <dbReference type="ChEBI" id="CHEBI:57783"/>
        <dbReference type="ChEBI" id="CHEBI:58349"/>
        <dbReference type="ChEBI" id="CHEBI:62242"/>
    </reaction>
    <physiologicalReaction direction="left-to-right" evidence="20">
        <dbReference type="Rhea" id="RHEA:44953"/>
    </physiologicalReaction>
</comment>
<dbReference type="GO" id="GO:0019166">
    <property type="term" value="F:trans-2-enoyl-CoA reductase (NADPH) activity"/>
    <property type="evidence" value="ECO:0007669"/>
    <property type="project" value="UniProtKB-EC"/>
</dbReference>
<dbReference type="FunFam" id="3.40.50.720:FF:000335">
    <property type="entry name" value="Peroxisomal trans-2-enoyl-CoA reductase"/>
    <property type="match status" value="1"/>
</dbReference>
<evidence type="ECO:0000256" key="20">
    <source>
        <dbReference type="ARBA" id="ARBA00049559"/>
    </source>
</evidence>
<dbReference type="PRINTS" id="PR00080">
    <property type="entry name" value="SDRFAMILY"/>
</dbReference>
<dbReference type="PRINTS" id="PR00081">
    <property type="entry name" value="GDHRDH"/>
</dbReference>
<evidence type="ECO:0000256" key="10">
    <source>
        <dbReference type="ARBA" id="ARBA00023160"/>
    </source>
</evidence>
<protein>
    <recommendedName>
        <fullName evidence="14">Peroxisomal trans-2-enoyl-CoA reductase</fullName>
        <ecNumber evidence="13">1.3.1.38</ecNumber>
    </recommendedName>
</protein>
<evidence type="ECO:0000313" key="22">
    <source>
        <dbReference type="Proteomes" id="UP001066276"/>
    </source>
</evidence>
<comment type="catalytic activity">
    <reaction evidence="16">
        <text>(2E)-tetradecenoyl-CoA + NADPH + H(+) = tetradecanoyl-CoA + NADP(+)</text>
        <dbReference type="Rhea" id="RHEA:44968"/>
        <dbReference type="ChEBI" id="CHEBI:15378"/>
        <dbReference type="ChEBI" id="CHEBI:57385"/>
        <dbReference type="ChEBI" id="CHEBI:57783"/>
        <dbReference type="ChEBI" id="CHEBI:58349"/>
        <dbReference type="ChEBI" id="CHEBI:61405"/>
    </reaction>
    <physiologicalReaction direction="left-to-right" evidence="16">
        <dbReference type="Rhea" id="RHEA:44969"/>
    </physiologicalReaction>
</comment>
<evidence type="ECO:0000256" key="2">
    <source>
        <dbReference type="ARBA" id="ARBA00005194"/>
    </source>
</evidence>
<evidence type="ECO:0000256" key="1">
    <source>
        <dbReference type="ARBA" id="ARBA00004275"/>
    </source>
</evidence>
<comment type="catalytic activity">
    <reaction evidence="15">
        <text>(2E)-dodecenoyl-CoA + NADPH + H(+) = dodecanoyl-CoA + NADP(+)</text>
        <dbReference type="Rhea" id="RHEA:44964"/>
        <dbReference type="ChEBI" id="CHEBI:15378"/>
        <dbReference type="ChEBI" id="CHEBI:57330"/>
        <dbReference type="ChEBI" id="CHEBI:57375"/>
        <dbReference type="ChEBI" id="CHEBI:57783"/>
        <dbReference type="ChEBI" id="CHEBI:58349"/>
    </reaction>
    <physiologicalReaction direction="left-to-right" evidence="15">
        <dbReference type="Rhea" id="RHEA:44965"/>
    </physiologicalReaction>
</comment>
<dbReference type="GO" id="GO:0033306">
    <property type="term" value="P:phytol metabolic process"/>
    <property type="evidence" value="ECO:0007669"/>
    <property type="project" value="TreeGrafter"/>
</dbReference>
<keyword evidence="22" id="KW-1185">Reference proteome</keyword>
<dbReference type="EMBL" id="JANPWB010000005">
    <property type="protein sequence ID" value="KAJ1184348.1"/>
    <property type="molecule type" value="Genomic_DNA"/>
</dbReference>
<comment type="catalytic activity">
    <reaction evidence="17">
        <text>(2E)-hexenoyl-CoA + NADPH + H(+) = hexanoyl-CoA + NADP(+)</text>
        <dbReference type="Rhea" id="RHEA:44956"/>
        <dbReference type="ChEBI" id="CHEBI:15378"/>
        <dbReference type="ChEBI" id="CHEBI:57783"/>
        <dbReference type="ChEBI" id="CHEBI:58349"/>
        <dbReference type="ChEBI" id="CHEBI:62077"/>
        <dbReference type="ChEBI" id="CHEBI:62620"/>
    </reaction>
    <physiologicalReaction direction="left-to-right" evidence="17">
        <dbReference type="Rhea" id="RHEA:44957"/>
    </physiologicalReaction>
</comment>
<evidence type="ECO:0000256" key="5">
    <source>
        <dbReference type="ARBA" id="ARBA00022832"/>
    </source>
</evidence>
<keyword evidence="10" id="KW-0275">Fatty acid biosynthesis</keyword>
<evidence type="ECO:0000256" key="16">
    <source>
        <dbReference type="ARBA" id="ARBA00048686"/>
    </source>
</evidence>
<dbReference type="Proteomes" id="UP001066276">
    <property type="component" value="Chromosome 3_1"/>
</dbReference>
<comment type="function">
    <text evidence="11">Participates in chain elongation of fatty acids. Catalyzes the reduction of trans-2-enoyl-CoAs of varying chain lengths from 6:1 to 16:1, having maximum activity with 10:1 CoA. Has no 2,4-dienoyl-CoA reductase activity.</text>
</comment>
<dbReference type="InterPro" id="IPR036291">
    <property type="entry name" value="NAD(P)-bd_dom_sf"/>
</dbReference>
<dbReference type="GO" id="GO:0006633">
    <property type="term" value="P:fatty acid biosynthetic process"/>
    <property type="evidence" value="ECO:0007669"/>
    <property type="project" value="UniProtKB-KW"/>
</dbReference>
<name>A0AAV7U6G0_PLEWA</name>
<dbReference type="AlphaFoldDB" id="A0AAV7U6G0"/>
<evidence type="ECO:0000256" key="6">
    <source>
        <dbReference type="ARBA" id="ARBA00022857"/>
    </source>
</evidence>
<evidence type="ECO:0000256" key="15">
    <source>
        <dbReference type="ARBA" id="ARBA00047570"/>
    </source>
</evidence>
<comment type="catalytic activity">
    <reaction evidence="18">
        <text>a (2E)-enoyl-CoA + NADPH + H(+) = a 2,3-saturated acyl-CoA + NADP(+)</text>
        <dbReference type="Rhea" id="RHEA:33763"/>
        <dbReference type="ChEBI" id="CHEBI:15378"/>
        <dbReference type="ChEBI" id="CHEBI:57783"/>
        <dbReference type="ChEBI" id="CHEBI:58349"/>
        <dbReference type="ChEBI" id="CHEBI:58856"/>
        <dbReference type="ChEBI" id="CHEBI:65111"/>
        <dbReference type="EC" id="1.3.1.38"/>
    </reaction>
    <physiologicalReaction direction="left-to-right" evidence="18">
        <dbReference type="Rhea" id="RHEA:33764"/>
    </physiologicalReaction>
</comment>
<dbReference type="CDD" id="cd05369">
    <property type="entry name" value="TER_DECR_SDR_a"/>
    <property type="match status" value="1"/>
</dbReference>
<evidence type="ECO:0000256" key="4">
    <source>
        <dbReference type="ARBA" id="ARBA00022553"/>
    </source>
</evidence>
<dbReference type="Gene3D" id="3.40.50.720">
    <property type="entry name" value="NAD(P)-binding Rossmann-like Domain"/>
    <property type="match status" value="1"/>
</dbReference>
<keyword evidence="3" id="KW-0444">Lipid biosynthesis</keyword>
<dbReference type="InterPro" id="IPR052388">
    <property type="entry name" value="Peroxisomal_t2-enoyl-CoA_red"/>
</dbReference>
<dbReference type="SUPFAM" id="SSF51735">
    <property type="entry name" value="NAD(P)-binding Rossmann-fold domains"/>
    <property type="match status" value="1"/>
</dbReference>
<dbReference type="Pfam" id="PF13561">
    <property type="entry name" value="adh_short_C2"/>
    <property type="match status" value="1"/>
</dbReference>
<dbReference type="PANTHER" id="PTHR24317">
    <property type="entry name" value="PEROXISOMAL TRANS-2-ENOYL-COA REDUCTASE"/>
    <property type="match status" value="1"/>
</dbReference>
<evidence type="ECO:0000256" key="9">
    <source>
        <dbReference type="ARBA" id="ARBA00023140"/>
    </source>
</evidence>
<dbReference type="InterPro" id="IPR002347">
    <property type="entry name" value="SDR_fam"/>
</dbReference>
<evidence type="ECO:0000313" key="21">
    <source>
        <dbReference type="EMBL" id="KAJ1184348.1"/>
    </source>
</evidence>